<accession>A0A075R0P5</accession>
<dbReference type="HOGENOM" id="CLU_042799_0_0_9"/>
<dbReference type="eggNOG" id="ENOG502Z812">
    <property type="taxonomic scope" value="Bacteria"/>
</dbReference>
<organism evidence="1 2">
    <name type="scientific">Brevibacillus laterosporus LMG 15441</name>
    <dbReference type="NCBI Taxonomy" id="1042163"/>
    <lineage>
        <taxon>Bacteria</taxon>
        <taxon>Bacillati</taxon>
        <taxon>Bacillota</taxon>
        <taxon>Bacilli</taxon>
        <taxon>Bacillales</taxon>
        <taxon>Paenibacillaceae</taxon>
        <taxon>Brevibacillus</taxon>
    </lineage>
</organism>
<dbReference type="EMBL" id="CP007806">
    <property type="protein sequence ID" value="AIG25036.1"/>
    <property type="molecule type" value="Genomic_DNA"/>
</dbReference>
<name>A0A075R0P5_BRELA</name>
<dbReference type="RefSeq" id="WP_003335476.1">
    <property type="nucleotide sequence ID" value="NZ_CP007806.1"/>
</dbReference>
<sequence>MQAKPIHKPWQLLYRVYRYILPLLEQEFAYWYERAKEIPDRELRKQAIASMDTKKFHCQGGSVYASQVMAYKETLVKLIVAYQTISDYLDNLCDRSTSLDPIDFRQLHYSMQDALTPDAPLRDYYEFREEKDDGGFLNALVLRCQEMVRNLPSYKDVQQHIVNLSTLYSDLQVYKHIALEKREEALLTWWDQYKESYPEIEWQEFAAATGSTIGIFALFCLATEPAVDPKEIEALHHAYFPWIGGVHILLDYLIDLEEDREGGDLNFVSYYQSDEEAYERLQYFIERAKQSIDQLPHPAFHRMIVDGLLAFYLADQKVNRQQPQIYTISKRLLKKASSFTSFLFYVNSLFIRRKET</sequence>
<evidence type="ECO:0000313" key="2">
    <source>
        <dbReference type="Proteomes" id="UP000005850"/>
    </source>
</evidence>
<keyword evidence="2" id="KW-1185">Reference proteome</keyword>
<reference evidence="1 2" key="1">
    <citation type="journal article" date="2011" name="J. Bacteriol.">
        <title>Genome sequence of Brevibacillus laterosporus LMG 15441, a pathogen of invertebrates.</title>
        <authorList>
            <person name="Djukic M."/>
            <person name="Poehlein A."/>
            <person name="Thurmer A."/>
            <person name="Daniel R."/>
        </authorList>
    </citation>
    <scope>NUCLEOTIDE SEQUENCE [LARGE SCALE GENOMIC DNA]</scope>
    <source>
        <strain evidence="1 2">LMG 15441</strain>
    </source>
</reference>
<dbReference type="KEGG" id="blr:BRLA_c006780"/>
<dbReference type="AlphaFoldDB" id="A0A075R0P5"/>
<dbReference type="STRING" id="1042163.BRLA_c006780"/>
<proteinExistence type="predicted"/>
<dbReference type="InterPro" id="IPR019712">
    <property type="entry name" value="YtpB-like"/>
</dbReference>
<evidence type="ECO:0000313" key="1">
    <source>
        <dbReference type="EMBL" id="AIG25036.1"/>
    </source>
</evidence>
<protein>
    <recommendedName>
        <fullName evidence="3">Tetraprenyl-beta-curcumene synthase</fullName>
    </recommendedName>
</protein>
<evidence type="ECO:0008006" key="3">
    <source>
        <dbReference type="Google" id="ProtNLM"/>
    </source>
</evidence>
<gene>
    <name evidence="1" type="ORF">BRLA_c006780</name>
</gene>
<dbReference type="SUPFAM" id="SSF48576">
    <property type="entry name" value="Terpenoid synthases"/>
    <property type="match status" value="1"/>
</dbReference>
<dbReference type="Proteomes" id="UP000005850">
    <property type="component" value="Chromosome"/>
</dbReference>
<dbReference type="Pfam" id="PF10776">
    <property type="entry name" value="DUF2600"/>
    <property type="match status" value="1"/>
</dbReference>
<dbReference type="InterPro" id="IPR008949">
    <property type="entry name" value="Isoprenoid_synthase_dom_sf"/>
</dbReference>